<evidence type="ECO:0000256" key="1">
    <source>
        <dbReference type="ARBA" id="ARBA00022614"/>
    </source>
</evidence>
<keyword evidence="1" id="KW-0433">Leucine-rich repeat</keyword>
<dbReference type="PRINTS" id="PR00019">
    <property type="entry name" value="LEURICHRPT"/>
</dbReference>
<evidence type="ECO:0000256" key="4">
    <source>
        <dbReference type="SAM" id="MobiDB-lite"/>
    </source>
</evidence>
<dbReference type="SMART" id="SM00082">
    <property type="entry name" value="LRRCT"/>
    <property type="match status" value="1"/>
</dbReference>
<evidence type="ECO:0000313" key="8">
    <source>
        <dbReference type="Proteomes" id="UP000316079"/>
    </source>
</evidence>
<feature type="region of interest" description="Disordered" evidence="4">
    <location>
        <begin position="800"/>
        <end position="831"/>
    </location>
</feature>
<dbReference type="PROSITE" id="PS51450">
    <property type="entry name" value="LRR"/>
    <property type="match status" value="3"/>
</dbReference>
<feature type="transmembrane region" description="Helical" evidence="5">
    <location>
        <begin position="318"/>
        <end position="341"/>
    </location>
</feature>
<dbReference type="InterPro" id="IPR001611">
    <property type="entry name" value="Leu-rich_rpt"/>
</dbReference>
<feature type="compositionally biased region" description="Basic and acidic residues" evidence="4">
    <location>
        <begin position="694"/>
        <end position="729"/>
    </location>
</feature>
<organism evidence="7 8">
    <name type="scientific">Danionella cerebrum</name>
    <dbReference type="NCBI Taxonomy" id="2873325"/>
    <lineage>
        <taxon>Eukaryota</taxon>
        <taxon>Metazoa</taxon>
        <taxon>Chordata</taxon>
        <taxon>Craniata</taxon>
        <taxon>Vertebrata</taxon>
        <taxon>Euteleostomi</taxon>
        <taxon>Actinopterygii</taxon>
        <taxon>Neopterygii</taxon>
        <taxon>Teleostei</taxon>
        <taxon>Ostariophysi</taxon>
        <taxon>Cypriniformes</taxon>
        <taxon>Danionidae</taxon>
        <taxon>Danioninae</taxon>
        <taxon>Danionella</taxon>
    </lineage>
</organism>
<accession>A0A553QC88</accession>
<keyword evidence="3" id="KW-0677">Repeat</keyword>
<keyword evidence="2" id="KW-0732">Signal</keyword>
<dbReference type="Pfam" id="PF13855">
    <property type="entry name" value="LRR_8"/>
    <property type="match status" value="2"/>
</dbReference>
<dbReference type="SMART" id="SM00369">
    <property type="entry name" value="LRR_TYP"/>
    <property type="match status" value="6"/>
</dbReference>
<dbReference type="InterPro" id="IPR050541">
    <property type="entry name" value="LRR_TM_domain-containing"/>
</dbReference>
<feature type="compositionally biased region" description="Basic residues" evidence="4">
    <location>
        <begin position="626"/>
        <end position="642"/>
    </location>
</feature>
<dbReference type="InterPro" id="IPR003591">
    <property type="entry name" value="Leu-rich_rpt_typical-subtyp"/>
</dbReference>
<comment type="caution">
    <text evidence="7">The sequence shown here is derived from an EMBL/GenBank/DDBJ whole genome shotgun (WGS) entry which is preliminary data.</text>
</comment>
<keyword evidence="5" id="KW-0812">Transmembrane</keyword>
<dbReference type="OrthoDB" id="676979at2759"/>
<dbReference type="PANTHER" id="PTHR24369">
    <property type="entry name" value="ANTIGEN BSP, PUTATIVE-RELATED"/>
    <property type="match status" value="1"/>
</dbReference>
<reference evidence="7 8" key="1">
    <citation type="journal article" date="2019" name="Sci. Data">
        <title>Hybrid genome assembly and annotation of Danionella translucida.</title>
        <authorList>
            <person name="Kadobianskyi M."/>
            <person name="Schulze L."/>
            <person name="Schuelke M."/>
            <person name="Judkewitz B."/>
        </authorList>
    </citation>
    <scope>NUCLEOTIDE SEQUENCE [LARGE SCALE GENOMIC DNA]</scope>
    <source>
        <strain evidence="7 8">Bolton</strain>
    </source>
</reference>
<keyword evidence="5" id="KW-0472">Membrane</keyword>
<dbReference type="Gene3D" id="3.80.10.10">
    <property type="entry name" value="Ribonuclease Inhibitor"/>
    <property type="match status" value="2"/>
</dbReference>
<dbReference type="EMBL" id="SRMA01026120">
    <property type="protein sequence ID" value="TRY87536.1"/>
    <property type="molecule type" value="Genomic_DNA"/>
</dbReference>
<dbReference type="InterPro" id="IPR000483">
    <property type="entry name" value="Cys-rich_flank_reg_C"/>
</dbReference>
<gene>
    <name evidence="7" type="ORF">DNTS_007091</name>
</gene>
<dbReference type="SUPFAM" id="SSF52058">
    <property type="entry name" value="L domain-like"/>
    <property type="match status" value="1"/>
</dbReference>
<evidence type="ECO:0000259" key="6">
    <source>
        <dbReference type="SMART" id="SM00082"/>
    </source>
</evidence>
<dbReference type="Proteomes" id="UP000316079">
    <property type="component" value="Unassembled WGS sequence"/>
</dbReference>
<dbReference type="InterPro" id="IPR032675">
    <property type="entry name" value="LRR_dom_sf"/>
</dbReference>
<name>A0A553QC88_9TELE</name>
<keyword evidence="8" id="KW-1185">Reference proteome</keyword>
<feature type="region of interest" description="Disordered" evidence="4">
    <location>
        <begin position="486"/>
        <end position="506"/>
    </location>
</feature>
<dbReference type="PANTHER" id="PTHR24369:SF213">
    <property type="entry name" value="INSULIN LIKE GROWTH FACTOR BINDING PROTEIN ACID LABILE SUBUNIT"/>
    <property type="match status" value="1"/>
</dbReference>
<dbReference type="GO" id="GO:0005886">
    <property type="term" value="C:plasma membrane"/>
    <property type="evidence" value="ECO:0007669"/>
    <property type="project" value="TreeGrafter"/>
</dbReference>
<feature type="compositionally biased region" description="Basic residues" evidence="4">
    <location>
        <begin position="667"/>
        <end position="680"/>
    </location>
</feature>
<evidence type="ECO:0000256" key="2">
    <source>
        <dbReference type="ARBA" id="ARBA00022729"/>
    </source>
</evidence>
<feature type="compositionally biased region" description="Polar residues" evidence="4">
    <location>
        <begin position="488"/>
        <end position="506"/>
    </location>
</feature>
<protein>
    <recommendedName>
        <fullName evidence="6">LRRCT domain-containing protein</fullName>
    </recommendedName>
</protein>
<evidence type="ECO:0000256" key="3">
    <source>
        <dbReference type="ARBA" id="ARBA00022737"/>
    </source>
</evidence>
<proteinExistence type="predicted"/>
<sequence length="831" mass="92843">MSDRNSASHPSQRSGVCILLMVTFGQTELAFLCPPSCLICSGEVIICQKLTSIFEAPGSTKALILTDGLIDSVDDTPFSSISNMSVLVLSYNTITSITGRAFQDLAFLETLSLDHNHISSQSLNSATFSWLLSLETLQLGNNHLREIHGGWFQSSRALKHLQLDGNLLTSLNYTTFAHSNLRNLEMLDLSNNLISYLGQESFQGLPRLRTLDLSRNHLQSAPDAFSYLPWLSSLNLDLNHWSCSCELRELASFLRSFSQTPGRVLSNGKRMVCVSSENLSVQTVEDLTDTNCVPPKSNIPVEVMTRGNNTSQKDLRNFAVAIVFSFLGGVVMTLGVIGIVYHKLSSKIKLLQGEHGVEERSTSSPETAQWKFSEGKDALSMSHALHNSNYKPHQSTTDLENHFTCHKCSTRANQLQDPHHPLSMLQQSIKDEPLQRHKESVSGFSESHPSRQNAASLSHVAPERVSAVRIQQLALTNHFSALKRGTFRSPQQANQGNHKSETTSARPAYQTVSCLHCHETFEYRRAERNNQNFPFEDPSQSPVQRRAQMYDAVLYRDLLGYEHADAKRELGFKLASQRSVTFDLPQPEEMKIRMTAAARQKKECRTIGSRSSVLKCPADANESAKAHHKPQKNRGQKKRTLRVKLNLNPFRKSRVHPKTSDEENKKDKKRKEHSRGKRGERKTSRSYGKKTSRTSKDCVDAVGNKEDETCKTKQSKETEDATEETKPEVETCENPLSQSDRPLELTEEENSLTVTAHGLDLSDALVSSSNATLLLSEDIAEEPESSSSSAVPVIQEYLSSTEGSTKRKLRLILPENPTSQRPQTALDKKIR</sequence>
<dbReference type="STRING" id="623744.A0A553QC88"/>
<feature type="domain" description="LRRCT" evidence="6">
    <location>
        <begin position="239"/>
        <end position="293"/>
    </location>
</feature>
<feature type="region of interest" description="Disordered" evidence="4">
    <location>
        <begin position="608"/>
        <end position="751"/>
    </location>
</feature>
<evidence type="ECO:0000256" key="5">
    <source>
        <dbReference type="SAM" id="Phobius"/>
    </source>
</evidence>
<keyword evidence="5" id="KW-1133">Transmembrane helix</keyword>
<evidence type="ECO:0000313" key="7">
    <source>
        <dbReference type="EMBL" id="TRY87536.1"/>
    </source>
</evidence>
<dbReference type="AlphaFoldDB" id="A0A553QC88"/>